<dbReference type="PROSITE" id="PS51007">
    <property type="entry name" value="CYTC"/>
    <property type="match status" value="1"/>
</dbReference>
<dbReference type="InterPro" id="IPR008168">
    <property type="entry name" value="Cyt_C_IC"/>
</dbReference>
<comment type="caution">
    <text evidence="11">The sequence shown here is derived from an EMBL/GenBank/DDBJ whole genome shotgun (WGS) entry which is preliminary data.</text>
</comment>
<dbReference type="InterPro" id="IPR012218">
    <property type="entry name" value="Cyt_c_BACSU-c550-type"/>
</dbReference>
<accession>A0A4Q9DI14</accession>
<evidence type="ECO:0000313" key="12">
    <source>
        <dbReference type="Proteomes" id="UP000293142"/>
    </source>
</evidence>
<evidence type="ECO:0000256" key="2">
    <source>
        <dbReference type="ARBA" id="ARBA00022617"/>
    </source>
</evidence>
<dbReference type="EMBL" id="SIRE01000023">
    <property type="protein sequence ID" value="TBL72716.1"/>
    <property type="molecule type" value="Genomic_DNA"/>
</dbReference>
<dbReference type="GO" id="GO:0009055">
    <property type="term" value="F:electron transfer activity"/>
    <property type="evidence" value="ECO:0007669"/>
    <property type="project" value="InterPro"/>
</dbReference>
<dbReference type="PROSITE" id="PS51257">
    <property type="entry name" value="PROKAR_LIPOPROTEIN"/>
    <property type="match status" value="1"/>
</dbReference>
<dbReference type="Gene3D" id="1.10.760.10">
    <property type="entry name" value="Cytochrome c-like domain"/>
    <property type="match status" value="1"/>
</dbReference>
<gene>
    <name evidence="11" type="ORF">EYB31_28630</name>
</gene>
<dbReference type="OrthoDB" id="7933886at2"/>
<dbReference type="InterPro" id="IPR051811">
    <property type="entry name" value="Cytochrome_c550/c551-like"/>
</dbReference>
<evidence type="ECO:0000256" key="7">
    <source>
        <dbReference type="PIRSR" id="PIRSR000025-2"/>
    </source>
</evidence>
<feature type="compositionally biased region" description="Low complexity" evidence="8">
    <location>
        <begin position="31"/>
        <end position="44"/>
    </location>
</feature>
<dbReference type="InterPro" id="IPR009056">
    <property type="entry name" value="Cyt_c-like_dom"/>
</dbReference>
<keyword evidence="9" id="KW-0732">Signal</keyword>
<name>A0A4Q9DI14_9BACL</name>
<feature type="domain" description="Cytochrome c" evidence="10">
    <location>
        <begin position="44"/>
        <end position="119"/>
    </location>
</feature>
<dbReference type="AlphaFoldDB" id="A0A4Q9DI14"/>
<dbReference type="PANTHER" id="PTHR37823:SF4">
    <property type="entry name" value="MENAQUINOL-CYTOCHROME C REDUCTASE CYTOCHROME B_C SUBUNIT"/>
    <property type="match status" value="1"/>
</dbReference>
<keyword evidence="5 7" id="KW-0408">Iron</keyword>
<keyword evidence="1" id="KW-0813">Transport</keyword>
<keyword evidence="3 7" id="KW-0479">Metal-binding</keyword>
<evidence type="ECO:0000256" key="9">
    <source>
        <dbReference type="SAM" id="SignalP"/>
    </source>
</evidence>
<dbReference type="Proteomes" id="UP000293142">
    <property type="component" value="Unassembled WGS sequence"/>
</dbReference>
<protein>
    <submittedName>
        <fullName evidence="11">Cytochrome c</fullName>
    </submittedName>
</protein>
<evidence type="ECO:0000256" key="8">
    <source>
        <dbReference type="SAM" id="MobiDB-lite"/>
    </source>
</evidence>
<comment type="PTM">
    <text evidence="6">Binds 1 heme c group covalently per subunit.</text>
</comment>
<dbReference type="PRINTS" id="PR00605">
    <property type="entry name" value="CYTCHROMECIC"/>
</dbReference>
<keyword evidence="2 6" id="KW-0349">Heme</keyword>
<keyword evidence="12" id="KW-1185">Reference proteome</keyword>
<sequence length="119" mass="11882">MKKSFIGLTLLLAVSLSACGKSTAPAPTPAPANQGSGTAAGGTSSSVDAQAVFKQNCISCHGSNLEGGVGPNLQKIGGKYSKDQISTLVNSGKGAMPSFKGRLSDSEIGALADWLAAKK</sequence>
<feature type="binding site" description="axial binding residue" evidence="7">
    <location>
        <position position="61"/>
    </location>
    <ligand>
        <name>heme c</name>
        <dbReference type="ChEBI" id="CHEBI:61717"/>
    </ligand>
    <ligandPart>
        <name>Fe</name>
        <dbReference type="ChEBI" id="CHEBI:18248"/>
    </ligandPart>
</feature>
<dbReference type="Pfam" id="PF13442">
    <property type="entry name" value="Cytochrome_CBB3"/>
    <property type="match status" value="1"/>
</dbReference>
<feature type="binding site" description="covalent" evidence="6">
    <location>
        <position position="60"/>
    </location>
    <ligand>
        <name>heme c</name>
        <dbReference type="ChEBI" id="CHEBI:61717"/>
    </ligand>
</feature>
<dbReference type="PIRSF" id="PIRSF000025">
    <property type="entry name" value="Cytc_Bsub_c550"/>
    <property type="match status" value="1"/>
</dbReference>
<feature type="region of interest" description="Disordered" evidence="8">
    <location>
        <begin position="20"/>
        <end position="44"/>
    </location>
</feature>
<dbReference type="InterPro" id="IPR036909">
    <property type="entry name" value="Cyt_c-like_dom_sf"/>
</dbReference>
<dbReference type="GO" id="GO:0016020">
    <property type="term" value="C:membrane"/>
    <property type="evidence" value="ECO:0007669"/>
    <property type="project" value="InterPro"/>
</dbReference>
<evidence type="ECO:0000313" key="11">
    <source>
        <dbReference type="EMBL" id="TBL72716.1"/>
    </source>
</evidence>
<evidence type="ECO:0000256" key="1">
    <source>
        <dbReference type="ARBA" id="ARBA00022448"/>
    </source>
</evidence>
<feature type="binding site" description="axial binding residue" evidence="7">
    <location>
        <position position="96"/>
    </location>
    <ligand>
        <name>heme c</name>
        <dbReference type="ChEBI" id="CHEBI:61717"/>
    </ligand>
    <ligandPart>
        <name>Fe</name>
        <dbReference type="ChEBI" id="CHEBI:18248"/>
    </ligandPart>
</feature>
<reference evidence="11 12" key="1">
    <citation type="submission" date="2019-02" db="EMBL/GenBank/DDBJ databases">
        <title>Paenibacillus sp. nov., isolated from surface-sterilized tissue of Thalictrum simplex L.</title>
        <authorList>
            <person name="Tuo L."/>
        </authorList>
    </citation>
    <scope>NUCLEOTIDE SEQUENCE [LARGE SCALE GENOMIC DNA]</scope>
    <source>
        <strain evidence="11 12">N2SHLJ1</strain>
    </source>
</reference>
<feature type="chain" id="PRO_5039091399" evidence="9">
    <location>
        <begin position="21"/>
        <end position="119"/>
    </location>
</feature>
<evidence type="ECO:0000259" key="10">
    <source>
        <dbReference type="PROSITE" id="PS51007"/>
    </source>
</evidence>
<dbReference type="GO" id="GO:0005506">
    <property type="term" value="F:iron ion binding"/>
    <property type="evidence" value="ECO:0007669"/>
    <property type="project" value="InterPro"/>
</dbReference>
<dbReference type="PANTHER" id="PTHR37823">
    <property type="entry name" value="CYTOCHROME C-553-LIKE"/>
    <property type="match status" value="1"/>
</dbReference>
<evidence type="ECO:0000256" key="4">
    <source>
        <dbReference type="ARBA" id="ARBA00022982"/>
    </source>
</evidence>
<dbReference type="SUPFAM" id="SSF46626">
    <property type="entry name" value="Cytochrome c"/>
    <property type="match status" value="1"/>
</dbReference>
<evidence type="ECO:0000256" key="6">
    <source>
        <dbReference type="PIRSR" id="PIRSR000025-1"/>
    </source>
</evidence>
<dbReference type="RefSeq" id="WP_131016902.1">
    <property type="nucleotide sequence ID" value="NZ_SIRE01000023.1"/>
</dbReference>
<evidence type="ECO:0000256" key="5">
    <source>
        <dbReference type="ARBA" id="ARBA00023004"/>
    </source>
</evidence>
<evidence type="ECO:0000256" key="3">
    <source>
        <dbReference type="ARBA" id="ARBA00022723"/>
    </source>
</evidence>
<dbReference type="GO" id="GO:0020037">
    <property type="term" value="F:heme binding"/>
    <property type="evidence" value="ECO:0007669"/>
    <property type="project" value="InterPro"/>
</dbReference>
<proteinExistence type="predicted"/>
<feature type="signal peptide" evidence="9">
    <location>
        <begin position="1"/>
        <end position="20"/>
    </location>
</feature>
<organism evidence="11 12">
    <name type="scientific">Paenibacillus thalictri</name>
    <dbReference type="NCBI Taxonomy" id="2527873"/>
    <lineage>
        <taxon>Bacteria</taxon>
        <taxon>Bacillati</taxon>
        <taxon>Bacillota</taxon>
        <taxon>Bacilli</taxon>
        <taxon>Bacillales</taxon>
        <taxon>Paenibacillaceae</taxon>
        <taxon>Paenibacillus</taxon>
    </lineage>
</organism>
<keyword evidence="4" id="KW-0249">Electron transport</keyword>
<feature type="binding site" description="covalent" evidence="6">
    <location>
        <position position="57"/>
    </location>
    <ligand>
        <name>heme c</name>
        <dbReference type="ChEBI" id="CHEBI:61717"/>
    </ligand>
</feature>